<dbReference type="AlphaFoldDB" id="G3JKD5"/>
<name>G3JKD5_CORMM</name>
<dbReference type="HOGENOM" id="CLU_369183_0_0_1"/>
<evidence type="ECO:0000313" key="10">
    <source>
        <dbReference type="EMBL" id="EGX92213.1"/>
    </source>
</evidence>
<dbReference type="Gene3D" id="3.90.550.10">
    <property type="entry name" value="Spore Coat Polysaccharide Biosynthesis Protein SpsA, Chain A"/>
    <property type="match status" value="1"/>
</dbReference>
<dbReference type="KEGG" id="cmt:CCM_06374"/>
<dbReference type="PANTHER" id="PTHR43083:SF6">
    <property type="entry name" value="MANNAN POLYMERASE COMPLEXES SUBUNIT MNN9"/>
    <property type="match status" value="1"/>
</dbReference>
<dbReference type="STRING" id="983644.G3JKD5"/>
<keyword evidence="11" id="KW-1185">Reference proteome</keyword>
<feature type="compositionally biased region" description="Basic and acidic residues" evidence="8">
    <location>
        <begin position="723"/>
        <end position="736"/>
    </location>
</feature>
<feature type="region of interest" description="Disordered" evidence="8">
    <location>
        <begin position="166"/>
        <end position="196"/>
    </location>
</feature>
<reference evidence="10 11" key="1">
    <citation type="journal article" date="2011" name="Genome Biol.">
        <title>Genome sequence of the insect pathogenic fungus Cordyceps militaris, a valued traditional Chinese medicine.</title>
        <authorList>
            <person name="Zheng P."/>
            <person name="Xia Y."/>
            <person name="Xiao G."/>
            <person name="Xiong C."/>
            <person name="Hu X."/>
            <person name="Zhang S."/>
            <person name="Zheng H."/>
            <person name="Huang Y."/>
            <person name="Zhou Y."/>
            <person name="Wang S."/>
            <person name="Zhao G.P."/>
            <person name="Liu X."/>
            <person name="St Leger R.J."/>
            <person name="Wang C."/>
        </authorList>
    </citation>
    <scope>NUCLEOTIDE SEQUENCE [LARGE SCALE GENOMIC DNA]</scope>
    <source>
        <strain evidence="10 11">CM01</strain>
    </source>
</reference>
<proteinExistence type="inferred from homology"/>
<dbReference type="OrthoDB" id="2405412at2759"/>
<keyword evidence="4 9" id="KW-1133">Transmembrane helix</keyword>
<accession>G3JKD5</accession>
<evidence type="ECO:0000256" key="6">
    <source>
        <dbReference type="ARBA" id="ARBA00023136"/>
    </source>
</evidence>
<dbReference type="GO" id="GO:0000009">
    <property type="term" value="F:alpha-1,6-mannosyltransferase activity"/>
    <property type="evidence" value="ECO:0007669"/>
    <property type="project" value="TreeGrafter"/>
</dbReference>
<evidence type="ECO:0000256" key="9">
    <source>
        <dbReference type="SAM" id="Phobius"/>
    </source>
</evidence>
<evidence type="ECO:0000256" key="7">
    <source>
        <dbReference type="ARBA" id="ARBA00037964"/>
    </source>
</evidence>
<dbReference type="Pfam" id="PF03452">
    <property type="entry name" value="Anp1"/>
    <property type="match status" value="1"/>
</dbReference>
<feature type="region of interest" description="Disordered" evidence="8">
    <location>
        <begin position="723"/>
        <end position="754"/>
    </location>
</feature>
<dbReference type="RefSeq" id="XP_006671577.1">
    <property type="nucleotide sequence ID" value="XM_006671514.1"/>
</dbReference>
<dbReference type="GO" id="GO:0000136">
    <property type="term" value="C:mannan polymerase complex"/>
    <property type="evidence" value="ECO:0007669"/>
    <property type="project" value="TreeGrafter"/>
</dbReference>
<sequence length="754" mass="83591">MNTTYLLLTGRPSPREKGPRLGLFFASRHVHSSLLPVTADGYLFFSGRPVASIDCPATARHASPCVLRPRPLQSNLFFFSRLCIHRPRLSFTNPGSSTPQNRLLFRPPFQNSPAAMARAMGAVRLKKANPSTLILGAVLCIFIILFLISPSGSSVSSRLASVTADHHLSPPTSPYRKSSLKGGKTSRPPPVSRYDLNQVTVTPQPMRNKEHILVLTPMSRFYQGYWDNLMTLSYPHELITLGFILPKDKDGNAATAALQKQIQKTQKRGPEKDRFKSIIILRQDFDPALASQDESERHKMSNQKARREVMAKARNSLLFTTLGPKTSWVLWLDADVVESPPSLIQDLAAFDKDVISANCWQRYYDEDTKKMSERPYDFNNWQDSENAQELAKKMGPDDILLEGYAEMPTYRMLMAKLYDPNGDINQVMPLDGVGGTALLVKAEVHRDGAMFPPFAFYHLIETEGFAKMAKRLGKQPWGLPNYRQTGHCGSRAFVPSIVLGAPQLDELAGADNVAAAQQGRDVDVQGRVRLRAAEQHADGADALEDAVRGGPGVLEQVEADLAVLQRNVGVHDLGGEAHPGRLEGVLVGYVDGEEPAAACGPLPWPTPRPLMTASHCIMFSSLTGPRRSMPRSSGCSARHVSSSLSRRRAPVRVDDDESFFLEPALDLESVEEDPILLVAFGRGRKERRARVRGSRAVWRARRGGELSTGRYNVVEADARERRMMQEAARPNDDGTSKQRLRPRRMLQGIGDYKG</sequence>
<dbReference type="Proteomes" id="UP000001610">
    <property type="component" value="Unassembled WGS sequence"/>
</dbReference>
<dbReference type="GeneID" id="18168388"/>
<dbReference type="InterPro" id="IPR052086">
    <property type="entry name" value="Mannan_Polymerase_Subunit"/>
</dbReference>
<dbReference type="eggNOG" id="ENOG502QRPX">
    <property type="taxonomic scope" value="Eukaryota"/>
</dbReference>
<keyword evidence="5" id="KW-0333">Golgi apparatus</keyword>
<dbReference type="FunFam" id="3.90.550.10:FF:000017">
    <property type="entry name" value="Mannan polymerase II complex ANP1 subunit"/>
    <property type="match status" value="1"/>
</dbReference>
<evidence type="ECO:0000256" key="1">
    <source>
        <dbReference type="ARBA" id="ARBA00004323"/>
    </source>
</evidence>
<dbReference type="VEuPathDB" id="FungiDB:CCM_06374"/>
<evidence type="ECO:0000313" key="11">
    <source>
        <dbReference type="Proteomes" id="UP000001610"/>
    </source>
</evidence>
<comment type="subcellular location">
    <subcellularLocation>
        <location evidence="1">Golgi apparatus membrane</location>
        <topology evidence="1">Single-pass type II membrane protein</topology>
    </subcellularLocation>
</comment>
<gene>
    <name evidence="10" type="ORF">CCM_06374</name>
</gene>
<keyword evidence="2 9" id="KW-0812">Transmembrane</keyword>
<keyword evidence="3" id="KW-0735">Signal-anchor</keyword>
<evidence type="ECO:0000256" key="3">
    <source>
        <dbReference type="ARBA" id="ARBA00022968"/>
    </source>
</evidence>
<dbReference type="InterPro" id="IPR029044">
    <property type="entry name" value="Nucleotide-diphossugar_trans"/>
</dbReference>
<evidence type="ECO:0000256" key="2">
    <source>
        <dbReference type="ARBA" id="ARBA00022692"/>
    </source>
</evidence>
<organism evidence="10 11">
    <name type="scientific">Cordyceps militaris (strain CM01)</name>
    <name type="common">Caterpillar fungus</name>
    <dbReference type="NCBI Taxonomy" id="983644"/>
    <lineage>
        <taxon>Eukaryota</taxon>
        <taxon>Fungi</taxon>
        <taxon>Dikarya</taxon>
        <taxon>Ascomycota</taxon>
        <taxon>Pezizomycotina</taxon>
        <taxon>Sordariomycetes</taxon>
        <taxon>Hypocreomycetidae</taxon>
        <taxon>Hypocreales</taxon>
        <taxon>Cordycipitaceae</taxon>
        <taxon>Cordyceps</taxon>
    </lineage>
</organism>
<keyword evidence="6 9" id="KW-0472">Membrane</keyword>
<protein>
    <submittedName>
        <fullName evidence="10">Mannan polymerase complexes MNN9 subunit</fullName>
    </submittedName>
</protein>
<dbReference type="GO" id="GO:0006487">
    <property type="term" value="P:protein N-linked glycosylation"/>
    <property type="evidence" value="ECO:0007669"/>
    <property type="project" value="TreeGrafter"/>
</dbReference>
<evidence type="ECO:0000256" key="4">
    <source>
        <dbReference type="ARBA" id="ARBA00022989"/>
    </source>
</evidence>
<dbReference type="GO" id="GO:0000032">
    <property type="term" value="P:cell wall mannoprotein biosynthetic process"/>
    <property type="evidence" value="ECO:0007669"/>
    <property type="project" value="TreeGrafter"/>
</dbReference>
<feature type="transmembrane region" description="Helical" evidence="9">
    <location>
        <begin position="128"/>
        <end position="148"/>
    </location>
</feature>
<evidence type="ECO:0000256" key="8">
    <source>
        <dbReference type="SAM" id="MobiDB-lite"/>
    </source>
</evidence>
<dbReference type="PANTHER" id="PTHR43083">
    <property type="entry name" value="MANNAN POLYMERASE II"/>
    <property type="match status" value="1"/>
</dbReference>
<evidence type="ECO:0000256" key="5">
    <source>
        <dbReference type="ARBA" id="ARBA00023034"/>
    </source>
</evidence>
<dbReference type="EMBL" id="JH126402">
    <property type="protein sequence ID" value="EGX92213.1"/>
    <property type="molecule type" value="Genomic_DNA"/>
</dbReference>
<dbReference type="InParanoid" id="G3JKD5"/>
<comment type="similarity">
    <text evidence="7">Belongs to the ANP1/MMN9/VAN1 family.</text>
</comment>